<keyword evidence="5" id="KW-1185">Reference proteome</keyword>
<gene>
    <name evidence="4" type="ORF">ALECFALPRED_001753</name>
</gene>
<feature type="region of interest" description="Disordered" evidence="2">
    <location>
        <begin position="1"/>
        <end position="168"/>
    </location>
</feature>
<evidence type="ECO:0000313" key="5">
    <source>
        <dbReference type="Proteomes" id="UP000664203"/>
    </source>
</evidence>
<dbReference type="GO" id="GO:0008270">
    <property type="term" value="F:zinc ion binding"/>
    <property type="evidence" value="ECO:0007669"/>
    <property type="project" value="InterPro"/>
</dbReference>
<feature type="compositionally biased region" description="Low complexity" evidence="2">
    <location>
        <begin position="446"/>
        <end position="460"/>
    </location>
</feature>
<dbReference type="GO" id="GO:0000981">
    <property type="term" value="F:DNA-binding transcription factor activity, RNA polymerase II-specific"/>
    <property type="evidence" value="ECO:0007669"/>
    <property type="project" value="InterPro"/>
</dbReference>
<dbReference type="PROSITE" id="PS50048">
    <property type="entry name" value="ZN2_CY6_FUNGAL_2"/>
    <property type="match status" value="1"/>
</dbReference>
<keyword evidence="1" id="KW-0539">Nucleus</keyword>
<feature type="region of interest" description="Disordered" evidence="2">
    <location>
        <begin position="426"/>
        <end position="465"/>
    </location>
</feature>
<dbReference type="InterPro" id="IPR053181">
    <property type="entry name" value="EcdB-like_regulator"/>
</dbReference>
<dbReference type="OrthoDB" id="5244761at2759"/>
<dbReference type="Proteomes" id="UP000664203">
    <property type="component" value="Unassembled WGS sequence"/>
</dbReference>
<protein>
    <recommendedName>
        <fullName evidence="3">Zn(2)-C6 fungal-type domain-containing protein</fullName>
    </recommendedName>
</protein>
<feature type="compositionally biased region" description="Pro residues" evidence="2">
    <location>
        <begin position="34"/>
        <end position="53"/>
    </location>
</feature>
<evidence type="ECO:0000256" key="2">
    <source>
        <dbReference type="SAM" id="MobiDB-lite"/>
    </source>
</evidence>
<evidence type="ECO:0000259" key="3">
    <source>
        <dbReference type="PROSITE" id="PS50048"/>
    </source>
</evidence>
<proteinExistence type="predicted"/>
<organism evidence="4 5">
    <name type="scientific">Alectoria fallacina</name>
    <dbReference type="NCBI Taxonomy" id="1903189"/>
    <lineage>
        <taxon>Eukaryota</taxon>
        <taxon>Fungi</taxon>
        <taxon>Dikarya</taxon>
        <taxon>Ascomycota</taxon>
        <taxon>Pezizomycotina</taxon>
        <taxon>Lecanoromycetes</taxon>
        <taxon>OSLEUM clade</taxon>
        <taxon>Lecanoromycetidae</taxon>
        <taxon>Lecanorales</taxon>
        <taxon>Lecanorineae</taxon>
        <taxon>Parmeliaceae</taxon>
        <taxon>Alectoria</taxon>
    </lineage>
</organism>
<evidence type="ECO:0000313" key="4">
    <source>
        <dbReference type="EMBL" id="CAF9921282.1"/>
    </source>
</evidence>
<name>A0A8H3F9N9_9LECA</name>
<dbReference type="CDD" id="cd00067">
    <property type="entry name" value="GAL4"/>
    <property type="match status" value="1"/>
</dbReference>
<feature type="domain" description="Zn(2)-C6 fungal-type" evidence="3">
    <location>
        <begin position="212"/>
        <end position="242"/>
    </location>
</feature>
<dbReference type="InterPro" id="IPR036864">
    <property type="entry name" value="Zn2-C6_fun-type_DNA-bd_sf"/>
</dbReference>
<dbReference type="AlphaFoldDB" id="A0A8H3F9N9"/>
<dbReference type="PROSITE" id="PS00463">
    <property type="entry name" value="ZN2_CY6_FUNGAL_1"/>
    <property type="match status" value="1"/>
</dbReference>
<dbReference type="Gene3D" id="4.10.240.10">
    <property type="entry name" value="Zn(2)-C6 fungal-type DNA-binding domain"/>
    <property type="match status" value="1"/>
</dbReference>
<accession>A0A8H3F9N9</accession>
<feature type="region of interest" description="Disordered" evidence="2">
    <location>
        <begin position="622"/>
        <end position="688"/>
    </location>
</feature>
<dbReference type="SUPFAM" id="SSF57701">
    <property type="entry name" value="Zn2/Cys6 DNA-binding domain"/>
    <property type="match status" value="1"/>
</dbReference>
<dbReference type="CDD" id="cd12148">
    <property type="entry name" value="fungal_TF_MHR"/>
    <property type="match status" value="1"/>
</dbReference>
<feature type="compositionally biased region" description="Low complexity" evidence="2">
    <location>
        <begin position="656"/>
        <end position="672"/>
    </location>
</feature>
<dbReference type="PANTHER" id="PTHR47785">
    <property type="entry name" value="ZN(II)2CYS6 TRANSCRIPTION FACTOR (EUROFUNG)-RELATED-RELATED"/>
    <property type="match status" value="1"/>
</dbReference>
<dbReference type="EMBL" id="CAJPDR010000144">
    <property type="protein sequence ID" value="CAF9921282.1"/>
    <property type="molecule type" value="Genomic_DNA"/>
</dbReference>
<dbReference type="InterPro" id="IPR001138">
    <property type="entry name" value="Zn2Cys6_DnaBD"/>
</dbReference>
<sequence length="1091" mass="119253">MRVAVKEMDGSGPEPKRQRLDYHKTHSHGHATTLPPPPHTYQPPQQPPPPPSPYDVGPHDGRNLPDPGGPNPHAYVQEHSGTSTPRDQRFPPDSGYSRRGSASVVPRSPDGHHQYPPGRSLSVAEGPHYPSQYPVEPSGYPSHEPASNGNVHHGGLPMHPYEQAHGYPPPHHIEYSHSPVTAGPPYGGGNYVGHFGQAGARPLKKGNRATQACDVCRTRKAKCDEGRPECGFCVENNMRCNYQSVAPAKADRANQQIIDQLSSHKEEMKALKEDWGGRFDKIEQMIRDMAGGRSLTIERPDTKPPQLKLESPPGPATGQLPGGIDNLSSEPIAKDTGIVDTSPSGSLTESTGSDPVAARTNEIYIAHNTAAQKLFRWRSIKHLLRQSTKLDFSHRAEGYVMDFEINKGVLRIYGKGRQLRDSAIGSSSGAAAASPTPSNISGLGDETSTASSPVSSPPESLWGTGFMPTVAETRPTSDVGGLNPDNTLKLETRTISRLLQSYLDNIHILHPFLDQRELTRMVEHFKRRHNPHDTTSSKVGFAVPVNANLDAVRDSHAILNRAQKRKHSDGQFYGALGESSLAPSSVSPKILLEKSPETALTLLVMALGKICECRAPLPGPVQDNLRDTTTHTAHPYSPSRGQTDSPPPPYSQPMRHSPSASSHSTASTSVPSPMSAGRLAGSSPRSSVAELSSGARNVDVIPGLAYYAQATDILGNLTGLQELTYAQCCLLAGLYAGQLANTMESLTWIQMASRTCRLLVSEESFTRMREAKKEIVKIAFWSSLQLESDILAELDVPPSGIQSVSTPPEYPKSMADHPVAVYDDPSKAKVMTYYCFQLMMRKSLNDIQMELYKAPNFERVTRSASLINAFNTNIWEWRKMLPQDLQWDDTDPPARYINDARLRGKFYGAQYIIHRPFLHAALDFDFSTSDVQSPNHEVVDGPQNNALHQPVLSPDAQAGSMGPPKLVADPAYNRRAETIKFAVKCIRAAEESTVAFDGILDHRRLVVTNIMGTAHAQFGNMLVLSAAYKSKTLGHYVERANLSHLFDRTIKMLSDLAPISQTLAKDSVILQCLRKVVFEGGETLATSFSSE</sequence>
<feature type="compositionally biased region" description="Basic and acidic residues" evidence="2">
    <location>
        <begin position="1"/>
        <end position="24"/>
    </location>
</feature>
<feature type="compositionally biased region" description="Polar residues" evidence="2">
    <location>
        <begin position="339"/>
        <end position="353"/>
    </location>
</feature>
<dbReference type="SMART" id="SM00066">
    <property type="entry name" value="GAL4"/>
    <property type="match status" value="1"/>
</dbReference>
<feature type="region of interest" description="Disordered" evidence="2">
    <location>
        <begin position="291"/>
        <end position="354"/>
    </location>
</feature>
<evidence type="ECO:0000256" key="1">
    <source>
        <dbReference type="ARBA" id="ARBA00023242"/>
    </source>
</evidence>
<comment type="caution">
    <text evidence="4">The sequence shown here is derived from an EMBL/GenBank/DDBJ whole genome shotgun (WGS) entry which is preliminary data.</text>
</comment>
<dbReference type="Pfam" id="PF00172">
    <property type="entry name" value="Zn_clus"/>
    <property type="match status" value="1"/>
</dbReference>
<dbReference type="PANTHER" id="PTHR47785:SF4">
    <property type="entry name" value="ZN(II)2CYS6 TRANSCRIPTION FACTOR (EUROFUNG)"/>
    <property type="match status" value="1"/>
</dbReference>
<reference evidence="4" key="1">
    <citation type="submission" date="2021-03" db="EMBL/GenBank/DDBJ databases">
        <authorList>
            <person name="Tagirdzhanova G."/>
        </authorList>
    </citation>
    <scope>NUCLEOTIDE SEQUENCE</scope>
</reference>